<dbReference type="PANTHER" id="PTHR22926">
    <property type="entry name" value="PHOSPHO-N-ACETYLMURAMOYL-PENTAPEPTIDE-TRANSFERASE"/>
    <property type="match status" value="1"/>
</dbReference>
<comment type="cofactor">
    <cofactor evidence="12 14">
        <name>Mg(2+)</name>
        <dbReference type="ChEBI" id="CHEBI:18420"/>
    </cofactor>
</comment>
<evidence type="ECO:0000256" key="11">
    <source>
        <dbReference type="ARBA" id="ARBA00023316"/>
    </source>
</evidence>
<evidence type="ECO:0000256" key="14">
    <source>
        <dbReference type="PIRSR" id="PIRSR600715-1"/>
    </source>
</evidence>
<keyword evidence="9 12" id="KW-0472">Membrane</keyword>
<accession>A0A6S6WJU0</accession>
<dbReference type="HAMAP" id="MF_00038">
    <property type="entry name" value="MraY"/>
    <property type="match status" value="1"/>
</dbReference>
<evidence type="ECO:0000256" key="9">
    <source>
        <dbReference type="ARBA" id="ARBA00023136"/>
    </source>
</evidence>
<keyword evidence="11 12" id="KW-0961">Cell wall biogenesis/degradation</keyword>
<feature type="transmembrane region" description="Helical" evidence="12">
    <location>
        <begin position="239"/>
        <end position="256"/>
    </location>
</feature>
<evidence type="ECO:0000256" key="6">
    <source>
        <dbReference type="ARBA" id="ARBA00022960"/>
    </source>
</evidence>
<keyword evidence="12" id="KW-1003">Cell membrane</keyword>
<dbReference type="GO" id="GO:0005886">
    <property type="term" value="C:plasma membrane"/>
    <property type="evidence" value="ECO:0007669"/>
    <property type="project" value="UniProtKB-SubCell"/>
</dbReference>
<keyword evidence="8 12" id="KW-1133">Transmembrane helix</keyword>
<feature type="transmembrane region" description="Helical" evidence="12">
    <location>
        <begin position="338"/>
        <end position="357"/>
    </location>
</feature>
<evidence type="ECO:0000256" key="2">
    <source>
        <dbReference type="ARBA" id="ARBA00005583"/>
    </source>
</evidence>
<evidence type="ECO:0000256" key="12">
    <source>
        <dbReference type="HAMAP-Rule" id="MF_00038"/>
    </source>
</evidence>
<dbReference type="EC" id="2.7.8.13" evidence="12 13"/>
<dbReference type="PROSITE" id="PS01348">
    <property type="entry name" value="MRAY_2"/>
    <property type="match status" value="1"/>
</dbReference>
<reference evidence="15 16" key="1">
    <citation type="submission" date="2020-02" db="EMBL/GenBank/DDBJ databases">
        <authorList>
            <person name="Rodrigo-Torres L."/>
            <person name="Arahal R. D."/>
            <person name="Lucena T."/>
        </authorList>
    </citation>
    <scope>NUCLEOTIDE SEQUENCE [LARGE SCALE GENOMIC DNA]</scope>
    <source>
        <strain evidence="15 16">CECT 9734</strain>
    </source>
</reference>
<evidence type="ECO:0000313" key="16">
    <source>
        <dbReference type="Proteomes" id="UP000481517"/>
    </source>
</evidence>
<sequence>MLVWLADYLTQFASAFNVVSYLTMRAILSVLTALLVALWVGPRMIRYLQRLQIGQAVRDDGPQSHLSKAGTPTMGGLLIIVAIVLSTLLWADLSNRYVQVVLAVVVGFGLVGFVDDYRKVVQKNSRGLPAKWKYFWQSVIATGAAVFLYANATVGAETQLLVPFFKDLMPQLGMLYILLAYFVVVGTSNAVNLTDGLDGLAIVPTIMVAGALGIFAYVSGNVNFAGYLNIPHLPLSGELLVVCTAICGAGLGFLWFNTYPAQVFMGDVGSLTLGAALGIIAVMVRQELILFIMGGVFVMETVSVMLQVGSFKLRGKRVFRMAPIHHHYELKGWPEPRVIVRFWILSLVFVLIGLATLKLR</sequence>
<keyword evidence="16" id="KW-1185">Reference proteome</keyword>
<feature type="transmembrane region" description="Helical" evidence="12">
    <location>
        <begin position="134"/>
        <end position="152"/>
    </location>
</feature>
<organism evidence="15 16">
    <name type="scientific">Pseudidiomarina piscicola</name>
    <dbReference type="NCBI Taxonomy" id="2614830"/>
    <lineage>
        <taxon>Bacteria</taxon>
        <taxon>Pseudomonadati</taxon>
        <taxon>Pseudomonadota</taxon>
        <taxon>Gammaproteobacteria</taxon>
        <taxon>Alteromonadales</taxon>
        <taxon>Idiomarinaceae</taxon>
        <taxon>Pseudidiomarina</taxon>
    </lineage>
</organism>
<dbReference type="InterPro" id="IPR003524">
    <property type="entry name" value="PNAcMuramoyl-5peptid_Trfase"/>
</dbReference>
<dbReference type="PROSITE" id="PS01347">
    <property type="entry name" value="MRAY_1"/>
    <property type="match status" value="1"/>
</dbReference>
<dbReference type="GO" id="GO:0071555">
    <property type="term" value="P:cell wall organization"/>
    <property type="evidence" value="ECO:0007669"/>
    <property type="project" value="UniProtKB-KW"/>
</dbReference>
<evidence type="ECO:0000256" key="7">
    <source>
        <dbReference type="ARBA" id="ARBA00022984"/>
    </source>
</evidence>
<evidence type="ECO:0000256" key="1">
    <source>
        <dbReference type="ARBA" id="ARBA00004141"/>
    </source>
</evidence>
<keyword evidence="3 12" id="KW-0132">Cell division</keyword>
<keyword evidence="4 12" id="KW-0808">Transferase</keyword>
<dbReference type="CDD" id="cd06852">
    <property type="entry name" value="GT_MraY"/>
    <property type="match status" value="1"/>
</dbReference>
<name>A0A6S6WJU0_9GAMM</name>
<dbReference type="GO" id="GO:0051301">
    <property type="term" value="P:cell division"/>
    <property type="evidence" value="ECO:0007669"/>
    <property type="project" value="UniProtKB-KW"/>
</dbReference>
<evidence type="ECO:0000256" key="5">
    <source>
        <dbReference type="ARBA" id="ARBA00022692"/>
    </source>
</evidence>
<dbReference type="GO" id="GO:0008360">
    <property type="term" value="P:regulation of cell shape"/>
    <property type="evidence" value="ECO:0007669"/>
    <property type="project" value="UniProtKB-KW"/>
</dbReference>
<proteinExistence type="inferred from homology"/>
<comment type="subcellular location">
    <subcellularLocation>
        <location evidence="12">Cell membrane</location>
        <topology evidence="12">Multi-pass membrane protein</topology>
    </subcellularLocation>
    <subcellularLocation>
        <location evidence="1">Membrane</location>
        <topology evidence="1">Multi-pass membrane protein</topology>
    </subcellularLocation>
</comment>
<feature type="transmembrane region" description="Helical" evidence="12">
    <location>
        <begin position="20"/>
        <end position="40"/>
    </location>
</feature>
<feature type="transmembrane region" description="Helical" evidence="12">
    <location>
        <begin position="263"/>
        <end position="282"/>
    </location>
</feature>
<dbReference type="Proteomes" id="UP000481517">
    <property type="component" value="Unassembled WGS sequence"/>
</dbReference>
<dbReference type="InterPro" id="IPR000715">
    <property type="entry name" value="Glycosyl_transferase_4"/>
</dbReference>
<dbReference type="AlphaFoldDB" id="A0A6S6WJU0"/>
<dbReference type="Pfam" id="PF00953">
    <property type="entry name" value="Glycos_transf_4"/>
    <property type="match status" value="1"/>
</dbReference>
<dbReference type="GO" id="GO:0009252">
    <property type="term" value="P:peptidoglycan biosynthetic process"/>
    <property type="evidence" value="ECO:0007669"/>
    <property type="project" value="UniProtKB-UniRule"/>
</dbReference>
<keyword evidence="5 12" id="KW-0812">Transmembrane</keyword>
<keyword evidence="12 14" id="KW-0460">Magnesium</keyword>
<evidence type="ECO:0000256" key="10">
    <source>
        <dbReference type="ARBA" id="ARBA00023306"/>
    </source>
</evidence>
<feature type="transmembrane region" description="Helical" evidence="12">
    <location>
        <begin position="73"/>
        <end position="91"/>
    </location>
</feature>
<dbReference type="GO" id="GO:0008963">
    <property type="term" value="F:phospho-N-acetylmuramoyl-pentapeptide-transferase activity"/>
    <property type="evidence" value="ECO:0007669"/>
    <property type="project" value="UniProtKB-UniRule"/>
</dbReference>
<feature type="binding site" evidence="14">
    <location>
        <position position="267"/>
    </location>
    <ligand>
        <name>Mg(2+)</name>
        <dbReference type="ChEBI" id="CHEBI:18420"/>
    </ligand>
</feature>
<feature type="transmembrane region" description="Helical" evidence="12">
    <location>
        <begin position="288"/>
        <end position="311"/>
    </location>
</feature>
<dbReference type="NCBIfam" id="TIGR00445">
    <property type="entry name" value="mraY"/>
    <property type="match status" value="1"/>
</dbReference>
<feature type="transmembrane region" description="Helical" evidence="12">
    <location>
        <begin position="97"/>
        <end position="114"/>
    </location>
</feature>
<protein>
    <recommendedName>
        <fullName evidence="12 13">Phospho-N-acetylmuramoyl-pentapeptide-transferase</fullName>
        <ecNumber evidence="12 13">2.7.8.13</ecNumber>
    </recommendedName>
    <alternativeName>
        <fullName evidence="12">UDP-MurNAc-pentapeptide phosphotransferase</fullName>
    </alternativeName>
</protein>
<evidence type="ECO:0000256" key="13">
    <source>
        <dbReference type="NCBIfam" id="TIGR00445"/>
    </source>
</evidence>
<keyword evidence="12 14" id="KW-0479">Metal-binding</keyword>
<evidence type="ECO:0000256" key="3">
    <source>
        <dbReference type="ARBA" id="ARBA00022618"/>
    </source>
</evidence>
<comment type="function">
    <text evidence="12">Catalyzes the initial step of the lipid cycle reactions in the biosynthesis of the cell wall peptidoglycan: transfers peptidoglycan precursor phospho-MurNAc-pentapeptide from UDP-MurNAc-pentapeptide onto the lipid carrier undecaprenyl phosphate, yielding undecaprenyl-pyrophosphoryl-MurNAc-pentapeptide, known as lipid I.</text>
</comment>
<dbReference type="Pfam" id="PF10555">
    <property type="entry name" value="MraY_sig1"/>
    <property type="match status" value="1"/>
</dbReference>
<dbReference type="PANTHER" id="PTHR22926:SF5">
    <property type="entry name" value="PHOSPHO-N-ACETYLMURAMOYL-PENTAPEPTIDE-TRANSFERASE HOMOLOG"/>
    <property type="match status" value="1"/>
</dbReference>
<gene>
    <name evidence="12 15" type="primary">mraY</name>
    <name evidence="15" type="ORF">PSI9734_01406</name>
</gene>
<dbReference type="InterPro" id="IPR018480">
    <property type="entry name" value="PNAcMuramoyl-5peptid_Trfase_CS"/>
</dbReference>
<comment type="similarity">
    <text evidence="2 12">Belongs to the glycosyltransferase 4 family. MraY subfamily.</text>
</comment>
<feature type="transmembrane region" description="Helical" evidence="12">
    <location>
        <begin position="172"/>
        <end position="193"/>
    </location>
</feature>
<dbReference type="EMBL" id="CADCXY010000003">
    <property type="protein sequence ID" value="CAB0150989.1"/>
    <property type="molecule type" value="Genomic_DNA"/>
</dbReference>
<dbReference type="RefSeq" id="WP_173920397.1">
    <property type="nucleotide sequence ID" value="NZ_CADCXY010000003.1"/>
</dbReference>
<evidence type="ECO:0000313" key="15">
    <source>
        <dbReference type="EMBL" id="CAB0150989.1"/>
    </source>
</evidence>
<feature type="binding site" evidence="14">
    <location>
        <position position="192"/>
    </location>
    <ligand>
        <name>Mg(2+)</name>
        <dbReference type="ChEBI" id="CHEBI:18420"/>
    </ligand>
</feature>
<keyword evidence="6 12" id="KW-0133">Cell shape</keyword>
<comment type="catalytic activity">
    <reaction evidence="12">
        <text>UDP-N-acetyl-alpha-D-muramoyl-L-alanyl-gamma-D-glutamyl-meso-2,6-diaminopimeloyl-D-alanyl-D-alanine + di-trans,octa-cis-undecaprenyl phosphate = di-trans,octa-cis-undecaprenyl diphospho-N-acetyl-alpha-D-muramoyl-L-alanyl-D-glutamyl-meso-2,6-diaminopimeloyl-D-alanyl-D-alanine + UMP</text>
        <dbReference type="Rhea" id="RHEA:28386"/>
        <dbReference type="ChEBI" id="CHEBI:57865"/>
        <dbReference type="ChEBI" id="CHEBI:60392"/>
        <dbReference type="ChEBI" id="CHEBI:61386"/>
        <dbReference type="ChEBI" id="CHEBI:61387"/>
        <dbReference type="EC" id="2.7.8.13"/>
    </reaction>
</comment>
<feature type="transmembrane region" description="Helical" evidence="12">
    <location>
        <begin position="200"/>
        <end position="219"/>
    </location>
</feature>
<dbReference type="GO" id="GO:0046872">
    <property type="term" value="F:metal ion binding"/>
    <property type="evidence" value="ECO:0007669"/>
    <property type="project" value="UniProtKB-KW"/>
</dbReference>
<comment type="pathway">
    <text evidence="12">Cell wall biogenesis; peptidoglycan biosynthesis.</text>
</comment>
<dbReference type="UniPathway" id="UPA00219"/>
<evidence type="ECO:0000256" key="4">
    <source>
        <dbReference type="ARBA" id="ARBA00022679"/>
    </source>
</evidence>
<keyword evidence="10 12" id="KW-0131">Cell cycle</keyword>
<evidence type="ECO:0000256" key="8">
    <source>
        <dbReference type="ARBA" id="ARBA00022989"/>
    </source>
</evidence>
<keyword evidence="7 12" id="KW-0573">Peptidoglycan synthesis</keyword>